<name>A0A9Q1RUE3_9SOLA</name>
<dbReference type="AlphaFoldDB" id="A0A9Q1RUE3"/>
<protein>
    <submittedName>
        <fullName evidence="1">Uncharacterized protein</fullName>
    </submittedName>
</protein>
<dbReference type="Proteomes" id="UP001152561">
    <property type="component" value="Unassembled WGS sequence"/>
</dbReference>
<reference evidence="2" key="1">
    <citation type="journal article" date="2023" name="Proc. Natl. Acad. Sci. U.S.A.">
        <title>Genomic and structural basis for evolution of tropane alkaloid biosynthesis.</title>
        <authorList>
            <person name="Wanga Y.-J."/>
            <person name="Taina T."/>
            <person name="Yua J.-Y."/>
            <person name="Lia J."/>
            <person name="Xua B."/>
            <person name="Chenc J."/>
            <person name="D'Auriad J.C."/>
            <person name="Huanga J.-P."/>
            <person name="Huanga S.-X."/>
        </authorList>
    </citation>
    <scope>NUCLEOTIDE SEQUENCE [LARGE SCALE GENOMIC DNA]</scope>
    <source>
        <strain evidence="2">cv. KIB-2019</strain>
    </source>
</reference>
<evidence type="ECO:0000313" key="1">
    <source>
        <dbReference type="EMBL" id="KAJ8573817.1"/>
    </source>
</evidence>
<accession>A0A9Q1RUE3</accession>
<dbReference type="EMBL" id="JAJAGQ010000001">
    <property type="protein sequence ID" value="KAJ8573817.1"/>
    <property type="molecule type" value="Genomic_DNA"/>
</dbReference>
<proteinExistence type="predicted"/>
<comment type="caution">
    <text evidence="1">The sequence shown here is derived from an EMBL/GenBank/DDBJ whole genome shotgun (WGS) entry which is preliminary data.</text>
</comment>
<dbReference type="InterPro" id="IPR032675">
    <property type="entry name" value="LRR_dom_sf"/>
</dbReference>
<dbReference type="Gene3D" id="3.80.10.10">
    <property type="entry name" value="Ribonuclease Inhibitor"/>
    <property type="match status" value="1"/>
</dbReference>
<evidence type="ECO:0000313" key="2">
    <source>
        <dbReference type="Proteomes" id="UP001152561"/>
    </source>
</evidence>
<organism evidence="1 2">
    <name type="scientific">Anisodus acutangulus</name>
    <dbReference type="NCBI Taxonomy" id="402998"/>
    <lineage>
        <taxon>Eukaryota</taxon>
        <taxon>Viridiplantae</taxon>
        <taxon>Streptophyta</taxon>
        <taxon>Embryophyta</taxon>
        <taxon>Tracheophyta</taxon>
        <taxon>Spermatophyta</taxon>
        <taxon>Magnoliopsida</taxon>
        <taxon>eudicotyledons</taxon>
        <taxon>Gunneridae</taxon>
        <taxon>Pentapetalae</taxon>
        <taxon>asterids</taxon>
        <taxon>lamiids</taxon>
        <taxon>Solanales</taxon>
        <taxon>Solanaceae</taxon>
        <taxon>Solanoideae</taxon>
        <taxon>Hyoscyameae</taxon>
        <taxon>Anisodus</taxon>
    </lineage>
</organism>
<gene>
    <name evidence="1" type="ORF">K7X08_010328</name>
</gene>
<keyword evidence="2" id="KW-1185">Reference proteome</keyword>
<sequence>MTYGVGLVKAILGDCLNLTNQAVVPLARRHDETLELLNLDEWKEVTDANLVAITDNFPLLNDLDVSEYAITDYNPLYCEVQPKVDHNNIFRQSKVKECYELNMISSAFVLPAYFRKICSSSITSFINVYCANAKLSWFKETNNSKAAKNVDWLRWNDILIVGITEKEVANTEDSMLQNVRFQKLDGQVGSLMCGASFYGDYIGKSRHSTSRRLYYLGSVKSLTNICMRQHGIASSVFILVAIRELCQHAYLSNKVQAKVVEDHLPVLILDETDLPLLYGCKNDMDALTSHFKCLWMFATSSPEVVDILRIKLCFANDELHDHVFRFHCLLEYNSAKLIKGEGYLKRIRQMLLPCLMLAATIERIASYFLQELPDMYLDHEWVLQVF</sequence>
<dbReference type="OrthoDB" id="550575at2759"/>